<dbReference type="Proteomes" id="UP000779900">
    <property type="component" value="Unassembled WGS sequence"/>
</dbReference>
<evidence type="ECO:0000313" key="2">
    <source>
        <dbReference type="Proteomes" id="UP000779900"/>
    </source>
</evidence>
<reference evidence="1" key="1">
    <citation type="submission" date="2019-03" db="EMBL/GenBank/DDBJ databases">
        <title>Lake Tanganyika Metagenome-Assembled Genomes (MAGs).</title>
        <authorList>
            <person name="Tran P."/>
        </authorList>
    </citation>
    <scope>NUCLEOTIDE SEQUENCE</scope>
    <source>
        <strain evidence="1">K_DeepCast_150m_m2_040</strain>
    </source>
</reference>
<dbReference type="EMBL" id="VGIR01000081">
    <property type="protein sequence ID" value="MBM3332381.1"/>
    <property type="molecule type" value="Genomic_DNA"/>
</dbReference>
<sequence>MSEPLYANVPSRPKLRHALLLQRRYSVSRAIAMVGVLPAQFVSWALSNPVTEVWQAWMSALKKTP</sequence>
<name>A0A938BQQ1_UNCW3</name>
<protein>
    <submittedName>
        <fullName evidence="1">Uncharacterized protein</fullName>
    </submittedName>
</protein>
<evidence type="ECO:0000313" key="1">
    <source>
        <dbReference type="EMBL" id="MBM3332381.1"/>
    </source>
</evidence>
<comment type="caution">
    <text evidence="1">The sequence shown here is derived from an EMBL/GenBank/DDBJ whole genome shotgun (WGS) entry which is preliminary data.</text>
</comment>
<proteinExistence type="predicted"/>
<organism evidence="1 2">
    <name type="scientific">candidate division WOR-3 bacterium</name>
    <dbReference type="NCBI Taxonomy" id="2052148"/>
    <lineage>
        <taxon>Bacteria</taxon>
        <taxon>Bacteria division WOR-3</taxon>
    </lineage>
</organism>
<dbReference type="AlphaFoldDB" id="A0A938BQQ1"/>
<accession>A0A938BQQ1</accession>
<gene>
    <name evidence="1" type="ORF">FJY68_11135</name>
</gene>